<accession>A0A0L6UGA4</accession>
<evidence type="ECO:0000313" key="1">
    <source>
        <dbReference type="EMBL" id="KNZ47566.1"/>
    </source>
</evidence>
<dbReference type="CDD" id="cd18809">
    <property type="entry name" value="SF1_C_RecD"/>
    <property type="match status" value="1"/>
</dbReference>
<reference evidence="1 2" key="1">
    <citation type="submission" date="2015-08" db="EMBL/GenBank/DDBJ databases">
        <title>Next Generation Sequencing and Analysis of the Genome of Puccinia sorghi L Schw, the Causal Agent of Maize Common Rust.</title>
        <authorList>
            <person name="Rochi L."/>
            <person name="Burguener G."/>
            <person name="Darino M."/>
            <person name="Turjanski A."/>
            <person name="Kreff E."/>
            <person name="Dieguez M.J."/>
            <person name="Sacco F."/>
        </authorList>
    </citation>
    <scope>NUCLEOTIDE SEQUENCE [LARGE SCALE GENOMIC DNA]</scope>
    <source>
        <strain evidence="1 2">RO10H11247</strain>
    </source>
</reference>
<comment type="caution">
    <text evidence="1">The sequence shown here is derived from an EMBL/GenBank/DDBJ whole genome shotgun (WGS) entry which is preliminary data.</text>
</comment>
<protein>
    <submittedName>
        <fullName evidence="1">DNA repair and recombination protein pif1</fullName>
    </submittedName>
</protein>
<dbReference type="AlphaFoldDB" id="A0A0L6UGA4"/>
<evidence type="ECO:0000313" key="2">
    <source>
        <dbReference type="Proteomes" id="UP000037035"/>
    </source>
</evidence>
<dbReference type="OrthoDB" id="432234at2759"/>
<keyword evidence="2" id="KW-1185">Reference proteome</keyword>
<dbReference type="STRING" id="27349.A0A0L6UGA4"/>
<dbReference type="EMBL" id="LAVV01011608">
    <property type="protein sequence ID" value="KNZ47566.1"/>
    <property type="molecule type" value="Genomic_DNA"/>
</dbReference>
<dbReference type="VEuPathDB" id="FungiDB:VP01_62g1"/>
<organism evidence="1 2">
    <name type="scientific">Puccinia sorghi</name>
    <dbReference type="NCBI Taxonomy" id="27349"/>
    <lineage>
        <taxon>Eukaryota</taxon>
        <taxon>Fungi</taxon>
        <taxon>Dikarya</taxon>
        <taxon>Basidiomycota</taxon>
        <taxon>Pucciniomycotina</taxon>
        <taxon>Pucciniomycetes</taxon>
        <taxon>Pucciniales</taxon>
        <taxon>Pucciniaceae</taxon>
        <taxon>Puccinia</taxon>
    </lineage>
</organism>
<sequence length="90" mass="10465">MWNVEKVWPRVRFTSGQTVLLRPQEFDYENSQGQVLGSRLQVPLILAWALSIHKSQGQSLDRVKIDLARSFGSFFHASFPKIRTSFPHFF</sequence>
<name>A0A0L6UGA4_9BASI</name>
<dbReference type="InterPro" id="IPR027417">
    <property type="entry name" value="P-loop_NTPase"/>
</dbReference>
<proteinExistence type="predicted"/>
<gene>
    <name evidence="1" type="ORF">VP01_62g1</name>
</gene>
<dbReference type="SUPFAM" id="SSF52540">
    <property type="entry name" value="P-loop containing nucleoside triphosphate hydrolases"/>
    <property type="match status" value="1"/>
</dbReference>
<dbReference type="Proteomes" id="UP000037035">
    <property type="component" value="Unassembled WGS sequence"/>
</dbReference>